<dbReference type="SMART" id="SM00823">
    <property type="entry name" value="PKS_PP"/>
    <property type="match status" value="1"/>
</dbReference>
<accession>A0ABY3XKW6</accession>
<evidence type="ECO:0000313" key="4">
    <source>
        <dbReference type="EMBL" id="UNS95068.1"/>
    </source>
</evidence>
<dbReference type="SMART" id="SM01294">
    <property type="entry name" value="PKS_PP_betabranch"/>
    <property type="match status" value="1"/>
</dbReference>
<evidence type="ECO:0000256" key="2">
    <source>
        <dbReference type="ARBA" id="ARBA00022553"/>
    </source>
</evidence>
<dbReference type="RefSeq" id="WP_242748435.1">
    <property type="nucleotide sequence ID" value="NZ_CP093846.1"/>
</dbReference>
<dbReference type="InterPro" id="IPR020806">
    <property type="entry name" value="PKS_PP-bd"/>
</dbReference>
<dbReference type="Gene3D" id="1.10.1200.10">
    <property type="entry name" value="ACP-like"/>
    <property type="match status" value="1"/>
</dbReference>
<evidence type="ECO:0000259" key="3">
    <source>
        <dbReference type="PROSITE" id="PS50075"/>
    </source>
</evidence>
<proteinExistence type="predicted"/>
<dbReference type="InterPro" id="IPR036736">
    <property type="entry name" value="ACP-like_sf"/>
</dbReference>
<keyword evidence="2" id="KW-0597">Phosphoprotein</keyword>
<keyword evidence="1" id="KW-0596">Phosphopantetheine</keyword>
<protein>
    <submittedName>
        <fullName evidence="4">Acyl carrier protein</fullName>
    </submittedName>
</protein>
<dbReference type="Pfam" id="PF00550">
    <property type="entry name" value="PP-binding"/>
    <property type="match status" value="1"/>
</dbReference>
<sequence>MSEDRAAHSLEELSDWLAGEVAALLGCPPETVDRAASMGEYGLDSIAGLTLATAIEDRLGTEVDPVVVWDHPSIDALAAHLAGTRAGTA</sequence>
<keyword evidence="5" id="KW-1185">Reference proteome</keyword>
<dbReference type="InterPro" id="IPR006162">
    <property type="entry name" value="Ppantetheine_attach_site"/>
</dbReference>
<dbReference type="InterPro" id="IPR009081">
    <property type="entry name" value="PP-bd_ACP"/>
</dbReference>
<dbReference type="PROSITE" id="PS50075">
    <property type="entry name" value="CARRIER"/>
    <property type="match status" value="1"/>
</dbReference>
<name>A0ABY3XKW6_9ACTN</name>
<dbReference type="PROSITE" id="PS00012">
    <property type="entry name" value="PHOSPHOPANTETHEINE"/>
    <property type="match status" value="1"/>
</dbReference>
<gene>
    <name evidence="4" type="ORF">MMF93_00275</name>
</gene>
<dbReference type="EMBL" id="CP093846">
    <property type="protein sequence ID" value="UNS95068.1"/>
    <property type="molecule type" value="Genomic_DNA"/>
</dbReference>
<evidence type="ECO:0000313" key="5">
    <source>
        <dbReference type="Proteomes" id="UP001202244"/>
    </source>
</evidence>
<feature type="domain" description="Carrier" evidence="3">
    <location>
        <begin position="8"/>
        <end position="85"/>
    </location>
</feature>
<evidence type="ECO:0000256" key="1">
    <source>
        <dbReference type="ARBA" id="ARBA00022450"/>
    </source>
</evidence>
<dbReference type="SUPFAM" id="SSF47336">
    <property type="entry name" value="ACP-like"/>
    <property type="match status" value="1"/>
</dbReference>
<dbReference type="Proteomes" id="UP001202244">
    <property type="component" value="Chromosome"/>
</dbReference>
<organism evidence="4 5">
    <name type="scientific">Streptomyces tubbatahanensis</name>
    <dbReference type="NCBI Taxonomy" id="2923272"/>
    <lineage>
        <taxon>Bacteria</taxon>
        <taxon>Bacillati</taxon>
        <taxon>Actinomycetota</taxon>
        <taxon>Actinomycetes</taxon>
        <taxon>Kitasatosporales</taxon>
        <taxon>Streptomycetaceae</taxon>
        <taxon>Streptomyces</taxon>
    </lineage>
</organism>
<reference evidence="4 5" key="1">
    <citation type="journal article" date="2023" name="Microbiol. Spectr.">
        <title>Synergy between Genome Mining, Metabolomics, and Bioinformatics Uncovers Antibacterial Chlorinated Carbazole Alkaloids and Their Biosynthetic Gene Cluster from Streptomyces tubbatahanensis sp. nov., a Novel Actinomycete Isolated from Sulu Sea, Philippines.</title>
        <authorList>
            <person name="Tenebro C.P."/>
            <person name="Trono D.J.V.L."/>
            <person name="Balida L.A.P."/>
            <person name="Bayog L.K.A."/>
            <person name="Bruna J.R."/>
            <person name="Sabido E.M."/>
            <person name="Caspe D.P.C."/>
            <person name="de Los Santos E.L.C."/>
            <person name="Saludes J.P."/>
            <person name="Dalisay D.S."/>
        </authorList>
    </citation>
    <scope>NUCLEOTIDE SEQUENCE [LARGE SCALE GENOMIC DNA]</scope>
    <source>
        <strain evidence="4 5">DSD3025</strain>
    </source>
</reference>